<sequence length="161" mass="16494">MRGWSLARVWLVVFVAVLVGGAGGNAVALWSQRATGTIDVTTGGWGIPLSVAFAGNNGPVKFDGSLTWVPLVAQTSSVSYTISFEAVSNVVVTNPTSAVTVTVPPGASGRTPLAFEKNNNSVPAELVVTISPSSGGVAGEPSKWRLVVVDKQTTITEIPGS</sequence>
<reference evidence="1 2" key="1">
    <citation type="submission" date="2016-10" db="EMBL/GenBank/DDBJ databases">
        <authorList>
            <person name="de Groot N.N."/>
        </authorList>
    </citation>
    <scope>NUCLEOTIDE SEQUENCE [LARGE SCALE GENOMIC DNA]</scope>
    <source>
        <strain evidence="1 2">CGMCC 1.9159</strain>
    </source>
</reference>
<organism evidence="1 2">
    <name type="scientific">Tessaracoccus oleiagri</name>
    <dbReference type="NCBI Taxonomy" id="686624"/>
    <lineage>
        <taxon>Bacteria</taxon>
        <taxon>Bacillati</taxon>
        <taxon>Actinomycetota</taxon>
        <taxon>Actinomycetes</taxon>
        <taxon>Propionibacteriales</taxon>
        <taxon>Propionibacteriaceae</taxon>
        <taxon>Tessaracoccus</taxon>
    </lineage>
</organism>
<proteinExistence type="predicted"/>
<gene>
    <name evidence="1" type="ORF">SAMN04488242_1744</name>
</gene>
<accession>A0A1G9KP48</accession>
<dbReference type="AlphaFoldDB" id="A0A1G9KP48"/>
<keyword evidence="2" id="KW-1185">Reference proteome</keyword>
<dbReference type="EMBL" id="FNGP01000003">
    <property type="protein sequence ID" value="SDL51233.1"/>
    <property type="molecule type" value="Genomic_DNA"/>
</dbReference>
<dbReference type="STRING" id="686624.SAMN04488242_1744"/>
<dbReference type="Proteomes" id="UP000199475">
    <property type="component" value="Unassembled WGS sequence"/>
</dbReference>
<dbReference type="RefSeq" id="WP_093251104.1">
    <property type="nucleotide sequence ID" value="NZ_FNGP01000003.1"/>
</dbReference>
<evidence type="ECO:0000313" key="1">
    <source>
        <dbReference type="EMBL" id="SDL51233.1"/>
    </source>
</evidence>
<evidence type="ECO:0000313" key="2">
    <source>
        <dbReference type="Proteomes" id="UP000199475"/>
    </source>
</evidence>
<name>A0A1G9KP48_9ACTN</name>
<protein>
    <submittedName>
        <fullName evidence="1">Uncharacterized protein</fullName>
    </submittedName>
</protein>